<organism evidence="1 2">
    <name type="scientific">Coniosporium uncinatum</name>
    <dbReference type="NCBI Taxonomy" id="93489"/>
    <lineage>
        <taxon>Eukaryota</taxon>
        <taxon>Fungi</taxon>
        <taxon>Dikarya</taxon>
        <taxon>Ascomycota</taxon>
        <taxon>Pezizomycotina</taxon>
        <taxon>Dothideomycetes</taxon>
        <taxon>Dothideomycetes incertae sedis</taxon>
        <taxon>Coniosporium</taxon>
    </lineage>
</organism>
<protein>
    <submittedName>
        <fullName evidence="1">Uncharacterized protein</fullName>
    </submittedName>
</protein>
<dbReference type="EMBL" id="JAWDJW010001186">
    <property type="protein sequence ID" value="KAK3079376.1"/>
    <property type="molecule type" value="Genomic_DNA"/>
</dbReference>
<reference evidence="1" key="1">
    <citation type="submission" date="2024-09" db="EMBL/GenBank/DDBJ databases">
        <title>Black Yeasts Isolated from many extreme environments.</title>
        <authorList>
            <person name="Coleine C."/>
            <person name="Stajich J.E."/>
            <person name="Selbmann L."/>
        </authorList>
    </citation>
    <scope>NUCLEOTIDE SEQUENCE</scope>
    <source>
        <strain evidence="1">CCFEE 5737</strain>
    </source>
</reference>
<proteinExistence type="predicted"/>
<evidence type="ECO:0000313" key="1">
    <source>
        <dbReference type="EMBL" id="KAK3079376.1"/>
    </source>
</evidence>
<accession>A0ACC3DS76</accession>
<name>A0ACC3DS76_9PEZI</name>
<keyword evidence="2" id="KW-1185">Reference proteome</keyword>
<comment type="caution">
    <text evidence="1">The sequence shown here is derived from an EMBL/GenBank/DDBJ whole genome shotgun (WGS) entry which is preliminary data.</text>
</comment>
<dbReference type="Proteomes" id="UP001186974">
    <property type="component" value="Unassembled WGS sequence"/>
</dbReference>
<sequence length="172" mass="19367">MAATARQLPDTSAPARFSWTGSNTLLSTDVGEAMRIFITGFCSITWKVARYKSSCGLIMLTADHREDVERVCETLARSLETLHRNGLTHNSIQAENVFVEMKDGRPQRGLLLDLGRAEIGDCDWMRRMKRDEKELHQILNELREKEITARENRGPLDVAGATKDNSGQVYEG</sequence>
<evidence type="ECO:0000313" key="2">
    <source>
        <dbReference type="Proteomes" id="UP001186974"/>
    </source>
</evidence>
<gene>
    <name evidence="1" type="ORF">LTS18_005012</name>
</gene>